<reference evidence="1" key="2">
    <citation type="journal article" date="2015" name="Data Brief">
        <title>Shoot transcriptome of the giant reed, Arundo donax.</title>
        <authorList>
            <person name="Barrero R.A."/>
            <person name="Guerrero F.D."/>
            <person name="Moolhuijzen P."/>
            <person name="Goolsby J.A."/>
            <person name="Tidwell J."/>
            <person name="Bellgard S.E."/>
            <person name="Bellgard M.I."/>
        </authorList>
    </citation>
    <scope>NUCLEOTIDE SEQUENCE</scope>
    <source>
        <tissue evidence="1">Shoot tissue taken approximately 20 cm above the soil surface</tissue>
    </source>
</reference>
<accession>A0A0A9EJG0</accession>
<proteinExistence type="predicted"/>
<evidence type="ECO:0000313" key="1">
    <source>
        <dbReference type="EMBL" id="JAD99108.1"/>
    </source>
</evidence>
<sequence>MGAFVPCW</sequence>
<protein>
    <submittedName>
        <fullName evidence="1">Uncharacterized protein</fullName>
    </submittedName>
</protein>
<dbReference type="EMBL" id="GBRH01198787">
    <property type="protein sequence ID" value="JAD99108.1"/>
    <property type="molecule type" value="Transcribed_RNA"/>
</dbReference>
<name>A0A0A9EJG0_ARUDO</name>
<organism evidence="1">
    <name type="scientific">Arundo donax</name>
    <name type="common">Giant reed</name>
    <name type="synonym">Donax arundinaceus</name>
    <dbReference type="NCBI Taxonomy" id="35708"/>
    <lineage>
        <taxon>Eukaryota</taxon>
        <taxon>Viridiplantae</taxon>
        <taxon>Streptophyta</taxon>
        <taxon>Embryophyta</taxon>
        <taxon>Tracheophyta</taxon>
        <taxon>Spermatophyta</taxon>
        <taxon>Magnoliopsida</taxon>
        <taxon>Liliopsida</taxon>
        <taxon>Poales</taxon>
        <taxon>Poaceae</taxon>
        <taxon>PACMAD clade</taxon>
        <taxon>Arundinoideae</taxon>
        <taxon>Arundineae</taxon>
        <taxon>Arundo</taxon>
    </lineage>
</organism>
<reference evidence="1" key="1">
    <citation type="submission" date="2014-09" db="EMBL/GenBank/DDBJ databases">
        <authorList>
            <person name="Magalhaes I.L.F."/>
            <person name="Oliveira U."/>
            <person name="Santos F.R."/>
            <person name="Vidigal T.H.D.A."/>
            <person name="Brescovit A.D."/>
            <person name="Santos A.J."/>
        </authorList>
    </citation>
    <scope>NUCLEOTIDE SEQUENCE</scope>
    <source>
        <tissue evidence="1">Shoot tissue taken approximately 20 cm above the soil surface</tissue>
    </source>
</reference>